<feature type="domain" description="S1 motif" evidence="16">
    <location>
        <begin position="978"/>
        <end position="1042"/>
    </location>
</feature>
<feature type="non-terminal residue" evidence="17">
    <location>
        <position position="1483"/>
    </location>
</feature>
<evidence type="ECO:0000256" key="1">
    <source>
        <dbReference type="ARBA" id="ARBA00001974"/>
    </source>
</evidence>
<keyword evidence="4" id="KW-0813">Transport</keyword>
<feature type="domain" description="S1 motif" evidence="16">
    <location>
        <begin position="470"/>
        <end position="540"/>
    </location>
</feature>
<dbReference type="GO" id="GO:0005789">
    <property type="term" value="C:endoplasmic reticulum membrane"/>
    <property type="evidence" value="ECO:0007669"/>
    <property type="project" value="UniProtKB-SubCell"/>
</dbReference>
<dbReference type="Gene3D" id="2.40.50.140">
    <property type="entry name" value="Nucleic acid-binding proteins"/>
    <property type="match status" value="9"/>
</dbReference>
<feature type="domain" description="S1 motif" evidence="16">
    <location>
        <begin position="689"/>
        <end position="758"/>
    </location>
</feature>
<evidence type="ECO:0000256" key="10">
    <source>
        <dbReference type="ARBA" id="ARBA00023002"/>
    </source>
</evidence>
<feature type="coiled-coil region" evidence="15">
    <location>
        <begin position="261"/>
        <end position="290"/>
    </location>
</feature>
<dbReference type="Pfam" id="PF24682">
    <property type="entry name" value="OB_RRP5"/>
    <property type="match status" value="1"/>
</dbReference>
<dbReference type="Pfam" id="PF04137">
    <property type="entry name" value="ERO1"/>
    <property type="match status" value="1"/>
</dbReference>
<evidence type="ECO:0000256" key="2">
    <source>
        <dbReference type="ARBA" id="ARBA00004367"/>
    </source>
</evidence>
<evidence type="ECO:0000256" key="9">
    <source>
        <dbReference type="ARBA" id="ARBA00022982"/>
    </source>
</evidence>
<proteinExistence type="inferred from homology"/>
<dbReference type="GO" id="GO:0034975">
    <property type="term" value="P:protein folding in endoplasmic reticulum"/>
    <property type="evidence" value="ECO:0007669"/>
    <property type="project" value="InterPro"/>
</dbReference>
<evidence type="ECO:0000256" key="12">
    <source>
        <dbReference type="ARBA" id="ARBA00023157"/>
    </source>
</evidence>
<keyword evidence="5" id="KW-0285">Flavoprotein</keyword>
<dbReference type="InterPro" id="IPR003029">
    <property type="entry name" value="S1_domain"/>
</dbReference>
<keyword evidence="13" id="KW-0325">Glycoprotein</keyword>
<comment type="caution">
    <text evidence="17">The sequence shown here is derived from an EMBL/GenBank/DDBJ whole genome shotgun (WGS) entry which is preliminary data.</text>
</comment>
<keyword evidence="14" id="KW-0676">Redox-active center</keyword>
<dbReference type="GO" id="GO:0016972">
    <property type="term" value="F:thiol oxidase activity"/>
    <property type="evidence" value="ECO:0007669"/>
    <property type="project" value="InterPro"/>
</dbReference>
<evidence type="ECO:0000256" key="13">
    <source>
        <dbReference type="ARBA" id="ARBA00023180"/>
    </source>
</evidence>
<organism evidence="17 18">
    <name type="scientific">Vanilla planifolia</name>
    <name type="common">Vanilla</name>
    <dbReference type="NCBI Taxonomy" id="51239"/>
    <lineage>
        <taxon>Eukaryota</taxon>
        <taxon>Viridiplantae</taxon>
        <taxon>Streptophyta</taxon>
        <taxon>Embryophyta</taxon>
        <taxon>Tracheophyta</taxon>
        <taxon>Spermatophyta</taxon>
        <taxon>Magnoliopsida</taxon>
        <taxon>Liliopsida</taxon>
        <taxon>Asparagales</taxon>
        <taxon>Orchidaceae</taxon>
        <taxon>Vanilloideae</taxon>
        <taxon>Vanilleae</taxon>
        <taxon>Vanilla</taxon>
    </lineage>
</organism>
<dbReference type="InterPro" id="IPR012340">
    <property type="entry name" value="NA-bd_OB-fold"/>
</dbReference>
<dbReference type="FunFam" id="2.40.50.140:FF:000103">
    <property type="entry name" value="protein RRP5 homolog"/>
    <property type="match status" value="1"/>
</dbReference>
<name>A0A835PD26_VANPL</name>
<dbReference type="PROSITE" id="PS50126">
    <property type="entry name" value="S1"/>
    <property type="match status" value="9"/>
</dbReference>
<dbReference type="GO" id="GO:0003723">
    <property type="term" value="F:RNA binding"/>
    <property type="evidence" value="ECO:0007669"/>
    <property type="project" value="TreeGrafter"/>
</dbReference>
<keyword evidence="6" id="KW-0732">Signal</keyword>
<keyword evidence="7" id="KW-0256">Endoplasmic reticulum</keyword>
<comment type="cofactor">
    <cofactor evidence="1">
        <name>FAD</name>
        <dbReference type="ChEBI" id="CHEBI:57692"/>
    </cofactor>
</comment>
<dbReference type="InterPro" id="IPR007266">
    <property type="entry name" value="Ero1"/>
</dbReference>
<evidence type="ECO:0000256" key="8">
    <source>
        <dbReference type="ARBA" id="ARBA00022827"/>
    </source>
</evidence>
<feature type="domain" description="S1 motif" evidence="16">
    <location>
        <begin position="1269"/>
        <end position="1340"/>
    </location>
</feature>
<keyword evidence="8" id="KW-0274">FAD</keyword>
<evidence type="ECO:0000256" key="15">
    <source>
        <dbReference type="SAM" id="Coils"/>
    </source>
</evidence>
<evidence type="ECO:0000256" key="6">
    <source>
        <dbReference type="ARBA" id="ARBA00022729"/>
    </source>
</evidence>
<reference evidence="17 18" key="1">
    <citation type="journal article" date="2020" name="Nat. Food">
        <title>A phased Vanilla planifolia genome enables genetic improvement of flavour and production.</title>
        <authorList>
            <person name="Hasing T."/>
            <person name="Tang H."/>
            <person name="Brym M."/>
            <person name="Khazi F."/>
            <person name="Huang T."/>
            <person name="Chambers A.H."/>
        </authorList>
    </citation>
    <scope>NUCLEOTIDE SEQUENCE [LARGE SCALE GENOMIC DNA]</scope>
    <source>
        <tissue evidence="17">Leaf</tissue>
    </source>
</reference>
<dbReference type="InterPro" id="IPR057300">
    <property type="entry name" value="OB_Rrp5"/>
</dbReference>
<accession>A0A835PD26</accession>
<dbReference type="PANTHER" id="PTHR23270">
    <property type="entry name" value="PROGRAMMED CELL DEATH PROTEIN 11 PRE-RRNA PROCESSING PROTEIN RRP5"/>
    <property type="match status" value="1"/>
</dbReference>
<dbReference type="FunFam" id="2.40.50.140:FF:000179">
    <property type="entry name" value="rRNA biogenesis protein RRP5"/>
    <property type="match status" value="1"/>
</dbReference>
<evidence type="ECO:0000256" key="3">
    <source>
        <dbReference type="ARBA" id="ARBA00008277"/>
    </source>
</evidence>
<feature type="domain" description="S1 motif" evidence="16">
    <location>
        <begin position="602"/>
        <end position="669"/>
    </location>
</feature>
<dbReference type="GO" id="GO:0032040">
    <property type="term" value="C:small-subunit processome"/>
    <property type="evidence" value="ECO:0007669"/>
    <property type="project" value="TreeGrafter"/>
</dbReference>
<dbReference type="InterPro" id="IPR045209">
    <property type="entry name" value="Rrp5"/>
</dbReference>
<dbReference type="Pfam" id="PF00575">
    <property type="entry name" value="S1"/>
    <property type="match status" value="3"/>
</dbReference>
<keyword evidence="15" id="KW-0175">Coiled coil</keyword>
<feature type="domain" description="S1 motif" evidence="16">
    <location>
        <begin position="1376"/>
        <end position="1450"/>
    </location>
</feature>
<sequence length="1483" mass="165680">MDPAGEVCPEKRVLWGQNFELLYERVLQYPDRVRNLYFTFLFVLRAVTKASDYLEQAEYNTGNPEEDLKTQSLVRQLVYNPELRAACPVPFDEAKLWQGESDPELKHLIQKQFKNIRWQNHMNQQLQLQRNEVIALMNLLNRLSESVHFVHEMGTSTENIMERRASLLEQRLHCSIPSMCTKSLSCWSGKAESGGFLFCRGVVIFARRVSVCFNQGVGGPLAEVSGGGKLRSKLNGVLNKLPSSIIQDDEPEFPRGGRNLLSMKEEANARAEAEAEFEKDQRLKSRLKNTLKKRKMKKVRGEGFGAGEDEWGSLFDAGIRGKLARLANRITWKNISPGMKLWGVIIELNPKDVVISLPGGLRGFVHAEDASDMYADGQDMVPGLLPKCFDVGQLVACVVLQCEDDRREERERKRILLSLRLSVLYKGLSLEAVQDGMVLTAQVKSVEDHGYILHFGVPSFRGFLPRVNNGMMVDAQVHSQLDNGIMLSFLTYFTGTVDVFHLQNPFPTENWKNDYTLHKKVNARILFVDPSTRAVGLTMNPYLVQYKTPPMQSDVADEEVNLLKKFKFLYEYWSFVGVMSGIDFVISAFGGDIFTHSDIKPGMLVKAKVIAVEPFGALVQLASSIKALCPLRHMSEFARVKPSKKFQIGAELLFRVLGCKSKRITVTHKRNLVKSKLEVLASYADAVEGLVTHGWITKVEKHGCYVKFYNGVTGFAPRSELGLEPGIETNTVYHVEQVVRCRVTSSVPGSRKISVSFLLSPKRVNGADMVKLGSIVGAVVDYLAPTAVIVVLKKFPNLRGSLSYEHLADHIGQIARLKPLLRPGYEFDQLVVLDIEGSNLILSAKYSLVCYAEDIPLDLTDMHPMSIARGYICNIIEGGCFVRFLGRLTGFSPKNRATDCSIGNLSDAFYVGQSVRSYIDNVDHQAAKIKLTLKQSLCFSTDASYIQGYFLVEDKISALQAVDGKRCDVNWVKGFSIGSVVTGEIQEIKEFGVVISFENYVDVVGFVSQHQMGGNHVEKGSLVRAFILDISKTENLVDLSLNPELVSSKNVEIPDNLSNSKKKRQRASPCDFELHQTVNATVEIVKENYLVLSLPEHNYAVGYAPIKDYNTEMLPPKHFSNGQRLLASVGALPNVDSNGRLLLSIKSLHEVLDLSTSKRARKLSNYTIGSLVKAEILDINSSDLLVKFAGRFHGKVNINEVDSDDNSPDSPFSRFRVGQLVDARIIAKIPKSRNNEKTFKWLLSMRHSVLSGQMETLEGPIATDNFSVGTVVSGYVVKVESEWVRLTIARRFRGDLYILDSSSEPEELQKFQKRYIVGQTVTGRIINVNKKKKVLRLKSCLASFTDKAGFVNEIVENDNGESFASNDNGISHLSSGDIIGGRIKKILPNVGGIFVQIGPHLFGRVHFCEVADSWLNDPLSRYQEGQFVKCKVLEVCRSSSGFVHVDLSLRPSLTDSAEHASTEVPSFKRVEMIDELHPNMEVH</sequence>
<comment type="similarity">
    <text evidence="3">Belongs to the EROs family.</text>
</comment>
<gene>
    <name evidence="17" type="ORF">HPP92_027287</name>
</gene>
<evidence type="ECO:0000313" key="17">
    <source>
        <dbReference type="EMBL" id="KAG0449477.1"/>
    </source>
</evidence>
<dbReference type="Proteomes" id="UP000639772">
    <property type="component" value="Unassembled WGS sequence"/>
</dbReference>
<dbReference type="EMBL" id="JADCNM010000181">
    <property type="protein sequence ID" value="KAG0449477.1"/>
    <property type="molecule type" value="Genomic_DNA"/>
</dbReference>
<evidence type="ECO:0000256" key="4">
    <source>
        <dbReference type="ARBA" id="ARBA00022448"/>
    </source>
</evidence>
<dbReference type="PANTHER" id="PTHR23270:SF10">
    <property type="entry name" value="PROTEIN RRP5 HOMOLOG"/>
    <property type="match status" value="1"/>
</dbReference>
<evidence type="ECO:0000256" key="14">
    <source>
        <dbReference type="ARBA" id="ARBA00023284"/>
    </source>
</evidence>
<keyword evidence="9" id="KW-0249">Electron transport</keyword>
<comment type="subcellular location">
    <subcellularLocation>
        <location evidence="2">Endoplasmic reticulum membrane</location>
        <topology evidence="2">Peripheral membrane protein</topology>
        <orientation evidence="2">Lumenal side</orientation>
    </subcellularLocation>
</comment>
<dbReference type="InterPro" id="IPR037192">
    <property type="entry name" value="ERO1-like_sf"/>
</dbReference>
<evidence type="ECO:0000256" key="11">
    <source>
        <dbReference type="ARBA" id="ARBA00023136"/>
    </source>
</evidence>
<feature type="domain" description="S1 motif" evidence="16">
    <location>
        <begin position="865"/>
        <end position="934"/>
    </location>
</feature>
<protein>
    <recommendedName>
        <fullName evidence="16">S1 motif domain-containing protein</fullName>
    </recommendedName>
</protein>
<keyword evidence="11" id="KW-0472">Membrane</keyword>
<keyword evidence="12" id="KW-1015">Disulfide bond</keyword>
<keyword evidence="10" id="KW-0560">Oxidoreductase</keyword>
<evidence type="ECO:0000256" key="5">
    <source>
        <dbReference type="ARBA" id="ARBA00022630"/>
    </source>
</evidence>
<dbReference type="SMART" id="SM00316">
    <property type="entry name" value="S1"/>
    <property type="match status" value="10"/>
</dbReference>
<dbReference type="SUPFAM" id="SSF50249">
    <property type="entry name" value="Nucleic acid-binding proteins"/>
    <property type="match status" value="10"/>
</dbReference>
<feature type="domain" description="S1 motif" evidence="16">
    <location>
        <begin position="338"/>
        <end position="420"/>
    </location>
</feature>
<dbReference type="GO" id="GO:0015035">
    <property type="term" value="F:protein-disulfide reductase activity"/>
    <property type="evidence" value="ECO:0007669"/>
    <property type="project" value="InterPro"/>
</dbReference>
<evidence type="ECO:0000259" key="16">
    <source>
        <dbReference type="PROSITE" id="PS50126"/>
    </source>
</evidence>
<evidence type="ECO:0000256" key="7">
    <source>
        <dbReference type="ARBA" id="ARBA00022824"/>
    </source>
</evidence>
<dbReference type="SUPFAM" id="SSF110019">
    <property type="entry name" value="ERO1-like"/>
    <property type="match status" value="1"/>
</dbReference>
<dbReference type="GO" id="GO:0006364">
    <property type="term" value="P:rRNA processing"/>
    <property type="evidence" value="ECO:0007669"/>
    <property type="project" value="InterPro"/>
</dbReference>
<evidence type="ECO:0000313" key="18">
    <source>
        <dbReference type="Proteomes" id="UP000639772"/>
    </source>
</evidence>
<dbReference type="GO" id="GO:0071949">
    <property type="term" value="F:FAD binding"/>
    <property type="evidence" value="ECO:0007669"/>
    <property type="project" value="InterPro"/>
</dbReference>
<feature type="domain" description="S1 motif" evidence="16">
    <location>
        <begin position="1169"/>
        <end position="1246"/>
    </location>
</feature>
<dbReference type="OrthoDB" id="412781at2759"/>